<evidence type="ECO:0000313" key="2">
    <source>
        <dbReference type="Proteomes" id="UP000254405"/>
    </source>
</evidence>
<dbReference type="Proteomes" id="UP000254405">
    <property type="component" value="Unassembled WGS sequence"/>
</dbReference>
<name>A0A376TL95_ECOLX</name>
<organism evidence="1 2">
    <name type="scientific">Escherichia coli</name>
    <dbReference type="NCBI Taxonomy" id="562"/>
    <lineage>
        <taxon>Bacteria</taxon>
        <taxon>Pseudomonadati</taxon>
        <taxon>Pseudomonadota</taxon>
        <taxon>Gammaproteobacteria</taxon>
        <taxon>Enterobacterales</taxon>
        <taxon>Enterobacteriaceae</taxon>
        <taxon>Escherichia</taxon>
    </lineage>
</organism>
<dbReference type="EMBL" id="UGCO01000001">
    <property type="protein sequence ID" value="STI77887.1"/>
    <property type="molecule type" value="Genomic_DNA"/>
</dbReference>
<gene>
    <name evidence="1" type="primary">pdhR_2</name>
    <name evidence="1" type="ORF">NCTC8985_03198</name>
</gene>
<reference evidence="1 2" key="1">
    <citation type="submission" date="2018-06" db="EMBL/GenBank/DDBJ databases">
        <authorList>
            <consortium name="Pathogen Informatics"/>
            <person name="Doyle S."/>
        </authorList>
    </citation>
    <scope>NUCLEOTIDE SEQUENCE [LARGE SCALE GENOMIC DNA]</scope>
    <source>
        <strain evidence="1 2">NCTC8985</strain>
    </source>
</reference>
<protein>
    <submittedName>
        <fullName evidence="1">Pyruvate dehydrogenase complex repressor</fullName>
    </submittedName>
</protein>
<evidence type="ECO:0000313" key="1">
    <source>
        <dbReference type="EMBL" id="STI77887.1"/>
    </source>
</evidence>
<keyword evidence="1" id="KW-0670">Pyruvate</keyword>
<sequence length="44" mass="4958">MAYSKIRQPKLLDVIEQQLEFLILEGTLRPGEKTPTGTRTGKTV</sequence>
<dbReference type="Gene3D" id="1.10.10.10">
    <property type="entry name" value="Winged helix-like DNA-binding domain superfamily/Winged helix DNA-binding domain"/>
    <property type="match status" value="1"/>
</dbReference>
<proteinExistence type="predicted"/>
<accession>A0A376TL95</accession>
<dbReference type="InterPro" id="IPR036388">
    <property type="entry name" value="WH-like_DNA-bd_sf"/>
</dbReference>
<dbReference type="AlphaFoldDB" id="A0A376TL95"/>